<evidence type="ECO:0000313" key="2">
    <source>
        <dbReference type="EMBL" id="KAE9135524.1"/>
    </source>
</evidence>
<organism evidence="2 3">
    <name type="scientific">Phytophthora fragariae</name>
    <dbReference type="NCBI Taxonomy" id="53985"/>
    <lineage>
        <taxon>Eukaryota</taxon>
        <taxon>Sar</taxon>
        <taxon>Stramenopiles</taxon>
        <taxon>Oomycota</taxon>
        <taxon>Peronosporomycetes</taxon>
        <taxon>Peronosporales</taxon>
        <taxon>Peronosporaceae</taxon>
        <taxon>Phytophthora</taxon>
    </lineage>
</organism>
<dbReference type="EMBL" id="QXFX01000054">
    <property type="protein sequence ID" value="KAE9135524.1"/>
    <property type="molecule type" value="Genomic_DNA"/>
</dbReference>
<feature type="region of interest" description="Disordered" evidence="1">
    <location>
        <begin position="188"/>
        <end position="210"/>
    </location>
</feature>
<dbReference type="PANTHER" id="PTHR37067">
    <property type="entry name" value="PX DOMAIN-CONTAINING PROTEIN"/>
    <property type="match status" value="1"/>
</dbReference>
<proteinExistence type="predicted"/>
<dbReference type="InterPro" id="IPR012337">
    <property type="entry name" value="RNaseH-like_sf"/>
</dbReference>
<dbReference type="AlphaFoldDB" id="A0A6G0LYT4"/>
<evidence type="ECO:0008006" key="4">
    <source>
        <dbReference type="Google" id="ProtNLM"/>
    </source>
</evidence>
<protein>
    <recommendedName>
        <fullName evidence="4">DUF659 domain-containing protein</fullName>
    </recommendedName>
</protein>
<name>A0A6G0LYT4_9STRA</name>
<evidence type="ECO:0000313" key="3">
    <source>
        <dbReference type="Proteomes" id="UP000488956"/>
    </source>
</evidence>
<sequence length="210" mass="23688">MLDALLPSWRGMLIAPSSDGESTMTGHHPGVVTRLEEAAINKILRVWCVTHQIDLVIKKTTSLVDRGDWSKAVYALLVWLRREEVLIIEMKKRCPKKTQRWVQLGKLLTFNITNLVKIMTHCERKHPPQAPTCAWWVRTLAIYLAMELVNCTIITIQRRSLLLAQQPAEVAGTISKLIAMFGRPPPPLRLQNNHTGARGGPRRAAGPNPR</sequence>
<gene>
    <name evidence="2" type="ORF">PF010_g2058</name>
</gene>
<dbReference type="SUPFAM" id="SSF53098">
    <property type="entry name" value="Ribonuclease H-like"/>
    <property type="match status" value="1"/>
</dbReference>
<evidence type="ECO:0000256" key="1">
    <source>
        <dbReference type="SAM" id="MobiDB-lite"/>
    </source>
</evidence>
<dbReference type="Proteomes" id="UP000488956">
    <property type="component" value="Unassembled WGS sequence"/>
</dbReference>
<comment type="caution">
    <text evidence="2">The sequence shown here is derived from an EMBL/GenBank/DDBJ whole genome shotgun (WGS) entry which is preliminary data.</text>
</comment>
<dbReference type="PANTHER" id="PTHR37067:SF3">
    <property type="entry name" value="PX DOMAIN-CONTAINING PROTEIN"/>
    <property type="match status" value="1"/>
</dbReference>
<reference evidence="2 3" key="1">
    <citation type="submission" date="2018-09" db="EMBL/GenBank/DDBJ databases">
        <title>Genomic investigation of the strawberry pathogen Phytophthora fragariae indicates pathogenicity is determined by transcriptional variation in three key races.</title>
        <authorList>
            <person name="Adams T.M."/>
            <person name="Armitage A.D."/>
            <person name="Sobczyk M.K."/>
            <person name="Bates H.J."/>
            <person name="Dunwell J.M."/>
            <person name="Nellist C.F."/>
            <person name="Harrison R.J."/>
        </authorList>
    </citation>
    <scope>NUCLEOTIDE SEQUENCE [LARGE SCALE GENOMIC DNA]</scope>
    <source>
        <strain evidence="2 3">ONT-3</strain>
    </source>
</reference>
<accession>A0A6G0LYT4</accession>